<evidence type="ECO:0000313" key="1">
    <source>
        <dbReference type="EMBL" id="SFN66508.1"/>
    </source>
</evidence>
<evidence type="ECO:0000313" key="2">
    <source>
        <dbReference type="Proteomes" id="UP000199011"/>
    </source>
</evidence>
<name>A0A1I5AVP2_9GAMM</name>
<accession>A0A1I5AVP2</accession>
<dbReference type="OrthoDB" id="6473374at2"/>
<dbReference type="EMBL" id="FOVO01000014">
    <property type="protein sequence ID" value="SFN66508.1"/>
    <property type="molecule type" value="Genomic_DNA"/>
</dbReference>
<gene>
    <name evidence="1" type="ORF">SAMN05421579_11436</name>
</gene>
<dbReference type="RefSeq" id="WP_139204083.1">
    <property type="nucleotide sequence ID" value="NZ_CAWRAH010000039.1"/>
</dbReference>
<sequence>MANTEKEKFAQINLGQRLEGLNHLSRIRATYWGDDEKELNRFIQGVTSPYLPHAGFICTRIHQ</sequence>
<proteinExistence type="predicted"/>
<protein>
    <submittedName>
        <fullName evidence="1">Uncharacterized protein</fullName>
    </submittedName>
</protein>
<reference evidence="2" key="1">
    <citation type="submission" date="2016-10" db="EMBL/GenBank/DDBJ databases">
        <authorList>
            <person name="Varghese N."/>
            <person name="Submissions S."/>
        </authorList>
    </citation>
    <scope>NUCLEOTIDE SEQUENCE [LARGE SCALE GENOMIC DNA]</scope>
    <source>
        <strain evidence="2">DSM 16522</strain>
    </source>
</reference>
<keyword evidence="2" id="KW-1185">Reference proteome</keyword>
<dbReference type="AlphaFoldDB" id="A0A1I5AVP2"/>
<organism evidence="1 2">
    <name type="scientific">Xenorhabdus japonica</name>
    <dbReference type="NCBI Taxonomy" id="53341"/>
    <lineage>
        <taxon>Bacteria</taxon>
        <taxon>Pseudomonadati</taxon>
        <taxon>Pseudomonadota</taxon>
        <taxon>Gammaproteobacteria</taxon>
        <taxon>Enterobacterales</taxon>
        <taxon>Morganellaceae</taxon>
        <taxon>Xenorhabdus</taxon>
    </lineage>
</organism>
<dbReference type="STRING" id="53341.SAMN05421579_11436"/>
<dbReference type="Proteomes" id="UP000199011">
    <property type="component" value="Unassembled WGS sequence"/>
</dbReference>